<evidence type="ECO:0000256" key="2">
    <source>
        <dbReference type="ARBA" id="ARBA00023015"/>
    </source>
</evidence>
<proteinExistence type="inferred from homology"/>
<dbReference type="RefSeq" id="WP_111548019.1">
    <property type="nucleotide sequence ID" value="NZ_MZXV01000070.1"/>
</dbReference>
<organism evidence="6 7">
    <name type="scientific">Mesorhizobium kowhaii</name>
    <dbReference type="NCBI Taxonomy" id="1300272"/>
    <lineage>
        <taxon>Bacteria</taxon>
        <taxon>Pseudomonadati</taxon>
        <taxon>Pseudomonadota</taxon>
        <taxon>Alphaproteobacteria</taxon>
        <taxon>Hyphomicrobiales</taxon>
        <taxon>Phyllobacteriaceae</taxon>
        <taxon>Mesorhizobium</taxon>
    </lineage>
</organism>
<dbReference type="Pfam" id="PF00126">
    <property type="entry name" value="HTH_1"/>
    <property type="match status" value="1"/>
</dbReference>
<feature type="domain" description="HTH lysR-type" evidence="5">
    <location>
        <begin position="1"/>
        <end position="58"/>
    </location>
</feature>
<reference evidence="7" key="1">
    <citation type="submission" date="2017-03" db="EMBL/GenBank/DDBJ databases">
        <authorList>
            <person name="Safronova V.I."/>
            <person name="Sazanova A.L."/>
            <person name="Chirak E.R."/>
        </authorList>
    </citation>
    <scope>NUCLEOTIDE SEQUENCE [LARGE SCALE GENOMIC DNA]</scope>
    <source>
        <strain evidence="7">Ach-343</strain>
    </source>
</reference>
<dbReference type="PROSITE" id="PS50931">
    <property type="entry name" value="HTH_LYSR"/>
    <property type="match status" value="1"/>
</dbReference>
<dbReference type="InterPro" id="IPR005119">
    <property type="entry name" value="LysR_subst-bd"/>
</dbReference>
<keyword evidence="2" id="KW-0805">Transcription regulation</keyword>
<dbReference type="Gene3D" id="1.10.10.10">
    <property type="entry name" value="Winged helix-like DNA-binding domain superfamily/Winged helix DNA-binding domain"/>
    <property type="match status" value="1"/>
</dbReference>
<evidence type="ECO:0000259" key="5">
    <source>
        <dbReference type="PROSITE" id="PS50931"/>
    </source>
</evidence>
<keyword evidence="3" id="KW-0238">DNA-binding</keyword>
<comment type="caution">
    <text evidence="6">The sequence shown here is derived from an EMBL/GenBank/DDBJ whole genome shotgun (WGS) entry which is preliminary data.</text>
</comment>
<dbReference type="SUPFAM" id="SSF53850">
    <property type="entry name" value="Periplasmic binding protein-like II"/>
    <property type="match status" value="1"/>
</dbReference>
<dbReference type="Gene3D" id="3.40.190.290">
    <property type="match status" value="1"/>
</dbReference>
<protein>
    <recommendedName>
        <fullName evidence="5">HTH lysR-type domain-containing protein</fullName>
    </recommendedName>
</protein>
<dbReference type="GO" id="GO:0043565">
    <property type="term" value="F:sequence-specific DNA binding"/>
    <property type="evidence" value="ECO:0007669"/>
    <property type="project" value="TreeGrafter"/>
</dbReference>
<dbReference type="GO" id="GO:0010628">
    <property type="term" value="P:positive regulation of gene expression"/>
    <property type="evidence" value="ECO:0007669"/>
    <property type="project" value="TreeGrafter"/>
</dbReference>
<dbReference type="InterPro" id="IPR036390">
    <property type="entry name" value="WH_DNA-bd_sf"/>
</dbReference>
<gene>
    <name evidence="6" type="ORF">B5V02_31865</name>
</gene>
<accession>A0A2W7BUX3</accession>
<dbReference type="PANTHER" id="PTHR30427:SF1">
    <property type="entry name" value="TRANSCRIPTIONAL ACTIVATOR PROTEIN LYSR"/>
    <property type="match status" value="1"/>
</dbReference>
<comment type="similarity">
    <text evidence="1">Belongs to the LysR transcriptional regulatory family.</text>
</comment>
<evidence type="ECO:0000256" key="4">
    <source>
        <dbReference type="ARBA" id="ARBA00023163"/>
    </source>
</evidence>
<name>A0A2W7BUX3_9HYPH</name>
<evidence type="ECO:0000256" key="3">
    <source>
        <dbReference type="ARBA" id="ARBA00023125"/>
    </source>
</evidence>
<dbReference type="GO" id="GO:0003700">
    <property type="term" value="F:DNA-binding transcription factor activity"/>
    <property type="evidence" value="ECO:0007669"/>
    <property type="project" value="InterPro"/>
</dbReference>
<evidence type="ECO:0000256" key="1">
    <source>
        <dbReference type="ARBA" id="ARBA00009437"/>
    </source>
</evidence>
<dbReference type="PANTHER" id="PTHR30427">
    <property type="entry name" value="TRANSCRIPTIONAL ACTIVATOR PROTEIN LYSR"/>
    <property type="match status" value="1"/>
</dbReference>
<dbReference type="SUPFAM" id="SSF46785">
    <property type="entry name" value="Winged helix' DNA-binding domain"/>
    <property type="match status" value="1"/>
</dbReference>
<dbReference type="OrthoDB" id="7260751at2"/>
<dbReference type="InterPro" id="IPR036388">
    <property type="entry name" value="WH-like_DNA-bd_sf"/>
</dbReference>
<dbReference type="EMBL" id="MZXV01000070">
    <property type="protein sequence ID" value="PZV34705.1"/>
    <property type="molecule type" value="Genomic_DNA"/>
</dbReference>
<keyword evidence="4" id="KW-0804">Transcription</keyword>
<sequence length="305" mass="33504">MNARHLEVFRAIMRHNSLTAAAEALHVSQPAVSKMLRHFETVIGYKLFERIGGRLVATPEAHLLFRDADRIFREIEVLKIYSNRIRDKQLSLLRVAASAPPTFALLPAATWRFRRRNPGARLVLQTLPAEEVTERILIGDIDLGLTMTILPEPQIRNEVVGAADIVALVLPESPLARLKMVTPADLVDQTLISYGTNTPAGQMLARVFRDQGSVYDPQIEISLSIAAAPLVSAGLGVALVDGLVPWAKLGNLKVLPFQPRSTLDIVLVTSTTLPQSRFGREFARDIQAAIHDLGRGKASQTMTTS</sequence>
<dbReference type="InterPro" id="IPR000847">
    <property type="entry name" value="LysR_HTH_N"/>
</dbReference>
<dbReference type="PRINTS" id="PR00039">
    <property type="entry name" value="HTHLYSR"/>
</dbReference>
<evidence type="ECO:0000313" key="6">
    <source>
        <dbReference type="EMBL" id="PZV34705.1"/>
    </source>
</evidence>
<dbReference type="Pfam" id="PF03466">
    <property type="entry name" value="LysR_substrate"/>
    <property type="match status" value="1"/>
</dbReference>
<keyword evidence="7" id="KW-1185">Reference proteome</keyword>
<dbReference type="Proteomes" id="UP000248616">
    <property type="component" value="Unassembled WGS sequence"/>
</dbReference>
<dbReference type="AlphaFoldDB" id="A0A2W7BUX3"/>
<evidence type="ECO:0000313" key="7">
    <source>
        <dbReference type="Proteomes" id="UP000248616"/>
    </source>
</evidence>